<dbReference type="EnsemblPlants" id="PGSC0003DMT400097323">
    <property type="protein sequence ID" value="PGSC0003DMT400097323"/>
    <property type="gene ID" value="PGSC0003DMG400046894"/>
</dbReference>
<dbReference type="Gramene" id="PGSC0003DMT400097323">
    <property type="protein sequence ID" value="PGSC0003DMT400097323"/>
    <property type="gene ID" value="PGSC0003DMG400046894"/>
</dbReference>
<accession>M1E0D7</accession>
<sequence>MRLLDCFSPFLRLKVSNEIKNGKELPSGTWDNELEHNFPHDSDEREGNQNSDSRPYGSDIKSTASSTLSLIDNGGRLIIEERTNEIAPSVPIQESSRTERRGMRLAGRFHFWRRCRGRVWDALYCRVWDRYWRNWIWSGLNVVGLKLLILCSLNYNLHK</sequence>
<reference evidence="2" key="2">
    <citation type="submission" date="2015-06" db="UniProtKB">
        <authorList>
            <consortium name="EnsemblPlants"/>
        </authorList>
    </citation>
    <scope>IDENTIFICATION</scope>
    <source>
        <strain evidence="2">DM1-3 516 R44</strain>
    </source>
</reference>
<dbReference type="HOGENOM" id="CLU_1663785_0_0_1"/>
<evidence type="ECO:0000256" key="1">
    <source>
        <dbReference type="SAM" id="MobiDB-lite"/>
    </source>
</evidence>
<dbReference type="Proteomes" id="UP000011115">
    <property type="component" value="Unassembled WGS sequence"/>
</dbReference>
<reference evidence="3" key="1">
    <citation type="journal article" date="2011" name="Nature">
        <title>Genome sequence and analysis of the tuber crop potato.</title>
        <authorList>
            <consortium name="The Potato Genome Sequencing Consortium"/>
        </authorList>
    </citation>
    <scope>NUCLEOTIDE SEQUENCE [LARGE SCALE GENOMIC DNA]</scope>
    <source>
        <strain evidence="3">cv. DM1-3 516 R44</strain>
    </source>
</reference>
<organism evidence="2 3">
    <name type="scientific">Solanum tuberosum</name>
    <name type="common">Potato</name>
    <dbReference type="NCBI Taxonomy" id="4113"/>
    <lineage>
        <taxon>Eukaryota</taxon>
        <taxon>Viridiplantae</taxon>
        <taxon>Streptophyta</taxon>
        <taxon>Embryophyta</taxon>
        <taxon>Tracheophyta</taxon>
        <taxon>Spermatophyta</taxon>
        <taxon>Magnoliopsida</taxon>
        <taxon>eudicotyledons</taxon>
        <taxon>Gunneridae</taxon>
        <taxon>Pentapetalae</taxon>
        <taxon>asterids</taxon>
        <taxon>lamiids</taxon>
        <taxon>Solanales</taxon>
        <taxon>Solanaceae</taxon>
        <taxon>Solanoideae</taxon>
        <taxon>Solaneae</taxon>
        <taxon>Solanum</taxon>
    </lineage>
</organism>
<feature type="region of interest" description="Disordered" evidence="1">
    <location>
        <begin position="22"/>
        <end position="61"/>
    </location>
</feature>
<evidence type="ECO:0000313" key="3">
    <source>
        <dbReference type="Proteomes" id="UP000011115"/>
    </source>
</evidence>
<dbReference type="AlphaFoldDB" id="M1E0D7"/>
<feature type="compositionally biased region" description="Basic and acidic residues" evidence="1">
    <location>
        <begin position="33"/>
        <end position="47"/>
    </location>
</feature>
<protein>
    <submittedName>
        <fullName evidence="2">Uncharacterized protein</fullName>
    </submittedName>
</protein>
<dbReference type="PaxDb" id="4113-PGSC0003DMT400097323"/>
<evidence type="ECO:0000313" key="2">
    <source>
        <dbReference type="EnsemblPlants" id="PGSC0003DMT400097323"/>
    </source>
</evidence>
<dbReference type="InParanoid" id="M1E0D7"/>
<name>M1E0D7_SOLTU</name>
<keyword evidence="3" id="KW-1185">Reference proteome</keyword>
<proteinExistence type="predicted"/>